<dbReference type="InterPro" id="IPR036388">
    <property type="entry name" value="WH-like_DNA-bd_sf"/>
</dbReference>
<protein>
    <recommendedName>
        <fullName evidence="1">Transcription regulator PadR N-terminal domain-containing protein</fullName>
    </recommendedName>
</protein>
<dbReference type="SUPFAM" id="SSF46785">
    <property type="entry name" value="Winged helix' DNA-binding domain"/>
    <property type="match status" value="1"/>
</dbReference>
<dbReference type="PANTHER" id="PTHR43252:SF5">
    <property type="entry name" value="TRANSCRIPTIONAL REGULATOR, PADR-LIKE FAMILY"/>
    <property type="match status" value="1"/>
</dbReference>
<dbReference type="EMBL" id="BART01019510">
    <property type="protein sequence ID" value="GAG87049.1"/>
    <property type="molecule type" value="Genomic_DNA"/>
</dbReference>
<dbReference type="InterPro" id="IPR005149">
    <property type="entry name" value="Tscrpt_reg_PadR_N"/>
</dbReference>
<dbReference type="AlphaFoldDB" id="X1AVL0"/>
<evidence type="ECO:0000259" key="1">
    <source>
        <dbReference type="Pfam" id="PF03551"/>
    </source>
</evidence>
<accession>X1AVL0</accession>
<dbReference type="PANTHER" id="PTHR43252">
    <property type="entry name" value="TRANSCRIPTIONAL REGULATOR YQJI"/>
    <property type="match status" value="1"/>
</dbReference>
<gene>
    <name evidence="2" type="ORF">S01H4_36483</name>
</gene>
<organism evidence="2">
    <name type="scientific">marine sediment metagenome</name>
    <dbReference type="NCBI Taxonomy" id="412755"/>
    <lineage>
        <taxon>unclassified sequences</taxon>
        <taxon>metagenomes</taxon>
        <taxon>ecological metagenomes</taxon>
    </lineage>
</organism>
<dbReference type="Gene3D" id="1.10.10.10">
    <property type="entry name" value="Winged helix-like DNA-binding domain superfamily/Winged helix DNA-binding domain"/>
    <property type="match status" value="1"/>
</dbReference>
<dbReference type="InterPro" id="IPR036390">
    <property type="entry name" value="WH_DNA-bd_sf"/>
</dbReference>
<dbReference type="Pfam" id="PF03551">
    <property type="entry name" value="PadR"/>
    <property type="match status" value="1"/>
</dbReference>
<name>X1AVL0_9ZZZZ</name>
<sequence>MIESIAGKFEKAMKKGFISTLTLMVLEIEPMHGRQIKKAIEERTFGCWEPTDSTIYTILKDLREKNLIRSIHKQGTDEKTITYEITDDGKDTLEIMIKKE</sequence>
<evidence type="ECO:0000313" key="2">
    <source>
        <dbReference type="EMBL" id="GAG87049.1"/>
    </source>
</evidence>
<proteinExistence type="predicted"/>
<comment type="caution">
    <text evidence="2">The sequence shown here is derived from an EMBL/GenBank/DDBJ whole genome shotgun (WGS) entry which is preliminary data.</text>
</comment>
<reference evidence="2" key="1">
    <citation type="journal article" date="2014" name="Front. Microbiol.">
        <title>High frequency of phylogenetically diverse reductive dehalogenase-homologous genes in deep subseafloor sedimentary metagenomes.</title>
        <authorList>
            <person name="Kawai M."/>
            <person name="Futagami T."/>
            <person name="Toyoda A."/>
            <person name="Takaki Y."/>
            <person name="Nishi S."/>
            <person name="Hori S."/>
            <person name="Arai W."/>
            <person name="Tsubouchi T."/>
            <person name="Morono Y."/>
            <person name="Uchiyama I."/>
            <person name="Ito T."/>
            <person name="Fujiyama A."/>
            <person name="Inagaki F."/>
            <person name="Takami H."/>
        </authorList>
    </citation>
    <scope>NUCLEOTIDE SEQUENCE</scope>
    <source>
        <strain evidence="2">Expedition CK06-06</strain>
    </source>
</reference>
<feature type="domain" description="Transcription regulator PadR N-terminal" evidence="1">
    <location>
        <begin position="23"/>
        <end position="94"/>
    </location>
</feature>